<name>A0A150XAL5_9BACT</name>
<dbReference type="Proteomes" id="UP000075606">
    <property type="component" value="Unassembled WGS sequence"/>
</dbReference>
<dbReference type="EMBL" id="LRPC01000012">
    <property type="protein sequence ID" value="KYG75758.1"/>
    <property type="molecule type" value="Genomic_DNA"/>
</dbReference>
<evidence type="ECO:0000313" key="2">
    <source>
        <dbReference type="Proteomes" id="UP000075606"/>
    </source>
</evidence>
<organism evidence="1 2">
    <name type="scientific">Roseivirga spongicola</name>
    <dbReference type="NCBI Taxonomy" id="333140"/>
    <lineage>
        <taxon>Bacteria</taxon>
        <taxon>Pseudomonadati</taxon>
        <taxon>Bacteroidota</taxon>
        <taxon>Cytophagia</taxon>
        <taxon>Cytophagales</taxon>
        <taxon>Roseivirgaceae</taxon>
        <taxon>Roseivirga</taxon>
    </lineage>
</organism>
<accession>A0A150XAL5</accession>
<protein>
    <submittedName>
        <fullName evidence="1">Uncharacterized protein</fullName>
    </submittedName>
</protein>
<dbReference type="AlphaFoldDB" id="A0A150XAL5"/>
<keyword evidence="2" id="KW-1185">Reference proteome</keyword>
<gene>
    <name evidence="1" type="ORF">AWW68_07940</name>
</gene>
<dbReference type="RefSeq" id="WP_068219575.1">
    <property type="nucleotide sequence ID" value="NZ_CP139724.1"/>
</dbReference>
<reference evidence="1 2" key="1">
    <citation type="submission" date="2016-01" db="EMBL/GenBank/DDBJ databases">
        <title>Genome sequencing of Roseivirga spongicola UST030701-084.</title>
        <authorList>
            <person name="Selvaratnam C."/>
            <person name="Thevarajoo S."/>
            <person name="Goh K.M."/>
            <person name="Ee R."/>
            <person name="Chan K.-G."/>
            <person name="Chong C.S."/>
        </authorList>
    </citation>
    <scope>NUCLEOTIDE SEQUENCE [LARGE SCALE GENOMIC DNA]</scope>
    <source>
        <strain evidence="1 2">UST030701-084</strain>
    </source>
</reference>
<dbReference type="STRING" id="333140.AWW68_07940"/>
<sequence length="77" mass="9069">MRVVKEYLDKPCKVTVFSWNGKYIIKLEEGPFEQTFKVSELDVLEEELEDILNENFLNQALDRFKEMGSSLKSAMNY</sequence>
<dbReference type="OrthoDB" id="1467713at2"/>
<comment type="caution">
    <text evidence="1">The sequence shown here is derived from an EMBL/GenBank/DDBJ whole genome shotgun (WGS) entry which is preliminary data.</text>
</comment>
<evidence type="ECO:0000313" key="1">
    <source>
        <dbReference type="EMBL" id="KYG75758.1"/>
    </source>
</evidence>
<proteinExistence type="predicted"/>